<name>A0ACB8UJ09_9APHY</name>
<dbReference type="Proteomes" id="UP001055072">
    <property type="component" value="Unassembled WGS sequence"/>
</dbReference>
<proteinExistence type="predicted"/>
<accession>A0ACB8UJ09</accession>
<gene>
    <name evidence="1" type="ORF">BDY19DRAFT_5898</name>
</gene>
<comment type="caution">
    <text evidence="1">The sequence shown here is derived from an EMBL/GenBank/DDBJ whole genome shotgun (WGS) entry which is preliminary data.</text>
</comment>
<protein>
    <submittedName>
        <fullName evidence="1">Uncharacterized protein</fullName>
    </submittedName>
</protein>
<evidence type="ECO:0000313" key="1">
    <source>
        <dbReference type="EMBL" id="KAI0094151.1"/>
    </source>
</evidence>
<keyword evidence="2" id="KW-1185">Reference proteome</keyword>
<evidence type="ECO:0000313" key="2">
    <source>
        <dbReference type="Proteomes" id="UP001055072"/>
    </source>
</evidence>
<reference evidence="1" key="1">
    <citation type="journal article" date="2021" name="Environ. Microbiol.">
        <title>Gene family expansions and transcriptome signatures uncover fungal adaptations to wood decay.</title>
        <authorList>
            <person name="Hage H."/>
            <person name="Miyauchi S."/>
            <person name="Viragh M."/>
            <person name="Drula E."/>
            <person name="Min B."/>
            <person name="Chaduli D."/>
            <person name="Navarro D."/>
            <person name="Favel A."/>
            <person name="Norest M."/>
            <person name="Lesage-Meessen L."/>
            <person name="Balint B."/>
            <person name="Merenyi Z."/>
            <person name="de Eugenio L."/>
            <person name="Morin E."/>
            <person name="Martinez A.T."/>
            <person name="Baldrian P."/>
            <person name="Stursova M."/>
            <person name="Martinez M.J."/>
            <person name="Novotny C."/>
            <person name="Magnuson J.K."/>
            <person name="Spatafora J.W."/>
            <person name="Maurice S."/>
            <person name="Pangilinan J."/>
            <person name="Andreopoulos W."/>
            <person name="LaButti K."/>
            <person name="Hundley H."/>
            <person name="Na H."/>
            <person name="Kuo A."/>
            <person name="Barry K."/>
            <person name="Lipzen A."/>
            <person name="Henrissat B."/>
            <person name="Riley R."/>
            <person name="Ahrendt S."/>
            <person name="Nagy L.G."/>
            <person name="Grigoriev I.V."/>
            <person name="Martin F."/>
            <person name="Rosso M.N."/>
        </authorList>
    </citation>
    <scope>NUCLEOTIDE SEQUENCE</scope>
    <source>
        <strain evidence="1">CBS 384.51</strain>
    </source>
</reference>
<organism evidence="1 2">
    <name type="scientific">Irpex rosettiformis</name>
    <dbReference type="NCBI Taxonomy" id="378272"/>
    <lineage>
        <taxon>Eukaryota</taxon>
        <taxon>Fungi</taxon>
        <taxon>Dikarya</taxon>
        <taxon>Basidiomycota</taxon>
        <taxon>Agaricomycotina</taxon>
        <taxon>Agaricomycetes</taxon>
        <taxon>Polyporales</taxon>
        <taxon>Irpicaceae</taxon>
        <taxon>Irpex</taxon>
    </lineage>
</organism>
<sequence>MEDFIGIVKSVPDGVSDAIITLGNAYQSFLRHLQAFTDQVESERAYVPGETVDPSLPCGIYDRRCNFVQMFRDNIVVLEHLAGSQTVSSFTPVQQAILDKPDSRICAREFAPSRRLMSQNFANLEEWSGYLDRVRQHFSGKKDDFFCNPSALGQPIPERNLGQAPHFWEVSTTCEWPSSSDWPLKFADMHALLMRVKEKNSLPGCGPLGIYLLCVDMVYYDLVEFPTPHEVAFIITSLRKGALAGLEVLGYLASESAHHKHTFDEVAKAFDIFKKDTAFLLSAHNVLDTALTEIDYEHALYLFKRSNTSGTETARQTLGKTYSIGIK</sequence>
<dbReference type="EMBL" id="MU274900">
    <property type="protein sequence ID" value="KAI0094151.1"/>
    <property type="molecule type" value="Genomic_DNA"/>
</dbReference>